<name>A0AAW2XSY4_9LAMI</name>
<proteinExistence type="predicted"/>
<dbReference type="AlphaFoldDB" id="A0AAW2XSY4"/>
<evidence type="ECO:0000313" key="1">
    <source>
        <dbReference type="EMBL" id="KAL0457147.1"/>
    </source>
</evidence>
<reference evidence="1" key="2">
    <citation type="journal article" date="2024" name="Plant">
        <title>Genomic evolution and insights into agronomic trait innovations of Sesamum species.</title>
        <authorList>
            <person name="Miao H."/>
            <person name="Wang L."/>
            <person name="Qu L."/>
            <person name="Liu H."/>
            <person name="Sun Y."/>
            <person name="Le M."/>
            <person name="Wang Q."/>
            <person name="Wei S."/>
            <person name="Zheng Y."/>
            <person name="Lin W."/>
            <person name="Duan Y."/>
            <person name="Cao H."/>
            <person name="Xiong S."/>
            <person name="Wang X."/>
            <person name="Wei L."/>
            <person name="Li C."/>
            <person name="Ma Q."/>
            <person name="Ju M."/>
            <person name="Zhao R."/>
            <person name="Li G."/>
            <person name="Mu C."/>
            <person name="Tian Q."/>
            <person name="Mei H."/>
            <person name="Zhang T."/>
            <person name="Gao T."/>
            <person name="Zhang H."/>
        </authorList>
    </citation>
    <scope>NUCLEOTIDE SEQUENCE</scope>
    <source>
        <strain evidence="1">KEN1</strain>
    </source>
</reference>
<accession>A0AAW2XSY4</accession>
<gene>
    <name evidence="1" type="ORF">Slati_1053900</name>
</gene>
<dbReference type="EMBL" id="JACGWN010000003">
    <property type="protein sequence ID" value="KAL0457147.1"/>
    <property type="molecule type" value="Genomic_DNA"/>
</dbReference>
<organism evidence="1">
    <name type="scientific">Sesamum latifolium</name>
    <dbReference type="NCBI Taxonomy" id="2727402"/>
    <lineage>
        <taxon>Eukaryota</taxon>
        <taxon>Viridiplantae</taxon>
        <taxon>Streptophyta</taxon>
        <taxon>Embryophyta</taxon>
        <taxon>Tracheophyta</taxon>
        <taxon>Spermatophyta</taxon>
        <taxon>Magnoliopsida</taxon>
        <taxon>eudicotyledons</taxon>
        <taxon>Gunneridae</taxon>
        <taxon>Pentapetalae</taxon>
        <taxon>asterids</taxon>
        <taxon>lamiids</taxon>
        <taxon>Lamiales</taxon>
        <taxon>Pedaliaceae</taxon>
        <taxon>Sesamum</taxon>
    </lineage>
</organism>
<reference evidence="1" key="1">
    <citation type="submission" date="2020-06" db="EMBL/GenBank/DDBJ databases">
        <authorList>
            <person name="Li T."/>
            <person name="Hu X."/>
            <person name="Zhang T."/>
            <person name="Song X."/>
            <person name="Zhang H."/>
            <person name="Dai N."/>
            <person name="Sheng W."/>
            <person name="Hou X."/>
            <person name="Wei L."/>
        </authorList>
    </citation>
    <scope>NUCLEOTIDE SEQUENCE</scope>
    <source>
        <strain evidence="1">KEN1</strain>
        <tissue evidence="1">Leaf</tissue>
    </source>
</reference>
<comment type="caution">
    <text evidence="1">The sequence shown here is derived from an EMBL/GenBank/DDBJ whole genome shotgun (WGS) entry which is preliminary data.</text>
</comment>
<sequence length="105" mass="11585">MNRGSGIRWIRGVGIMGRSRAWVWMEDRGSRSIQARGKLTKDKRTPTSTETVSIGLKGLKELNTGRRGRDVTPVPIPVERTLLFEEPELAAMGQRVGLPGSTKPS</sequence>
<protein>
    <submittedName>
        <fullName evidence="1">Uncharacterized protein</fullName>
    </submittedName>
</protein>